<feature type="chain" id="PRO_5046973888" description="Lipoprotein" evidence="1">
    <location>
        <begin position="20"/>
        <end position="221"/>
    </location>
</feature>
<accession>A0ABR7X2X5</accession>
<reference evidence="2 3" key="1">
    <citation type="submission" date="2020-09" db="EMBL/GenBank/DDBJ databases">
        <title>Novel species of Mucilaginibacter isolated from a glacier on the Tibetan Plateau.</title>
        <authorList>
            <person name="Liu Q."/>
            <person name="Xin Y.-H."/>
        </authorList>
    </citation>
    <scope>NUCLEOTIDE SEQUENCE [LARGE SCALE GENOMIC DNA]</scope>
    <source>
        <strain evidence="2 3">CGMCC 1.13878</strain>
    </source>
</reference>
<feature type="signal peptide" evidence="1">
    <location>
        <begin position="1"/>
        <end position="19"/>
    </location>
</feature>
<comment type="caution">
    <text evidence="2">The sequence shown here is derived from an EMBL/GenBank/DDBJ whole genome shotgun (WGS) entry which is preliminary data.</text>
</comment>
<proteinExistence type="predicted"/>
<keyword evidence="1" id="KW-0732">Signal</keyword>
<organism evidence="2 3">
    <name type="scientific">Mucilaginibacter rigui</name>
    <dbReference type="NCBI Taxonomy" id="534635"/>
    <lineage>
        <taxon>Bacteria</taxon>
        <taxon>Pseudomonadati</taxon>
        <taxon>Bacteroidota</taxon>
        <taxon>Sphingobacteriia</taxon>
        <taxon>Sphingobacteriales</taxon>
        <taxon>Sphingobacteriaceae</taxon>
        <taxon>Mucilaginibacter</taxon>
    </lineage>
</organism>
<sequence>MLNNIKKIILCATVVIALAACKSKTNNTGTTDTAANKAEVSKTAPDAVANNTPVSTGKFDINTIPVSDKNLDKFPYLSPPEKYTYNYDKEIKPESIRDVDKEYFAVNGKLLLQEGKTFKAHIEKDRSDGKKFNSIQVGKYYDEAIKALGGVQVNNVSVPKTQIDSVGNPELIDKRYGYSIDYNLLDNIKTYVIRTKTKQVWIQMTLMNDETGKITVLEKAI</sequence>
<dbReference type="Proteomes" id="UP000618754">
    <property type="component" value="Unassembled WGS sequence"/>
</dbReference>
<protein>
    <recommendedName>
        <fullName evidence="4">Lipoprotein</fullName>
    </recommendedName>
</protein>
<dbReference type="EMBL" id="JACWMW010000001">
    <property type="protein sequence ID" value="MBD1384943.1"/>
    <property type="molecule type" value="Genomic_DNA"/>
</dbReference>
<evidence type="ECO:0008006" key="4">
    <source>
        <dbReference type="Google" id="ProtNLM"/>
    </source>
</evidence>
<evidence type="ECO:0000313" key="2">
    <source>
        <dbReference type="EMBL" id="MBD1384943.1"/>
    </source>
</evidence>
<dbReference type="RefSeq" id="WP_191174781.1">
    <property type="nucleotide sequence ID" value="NZ_JACWMW010000001.1"/>
</dbReference>
<gene>
    <name evidence="2" type="ORF">IDJ75_06610</name>
</gene>
<evidence type="ECO:0000256" key="1">
    <source>
        <dbReference type="SAM" id="SignalP"/>
    </source>
</evidence>
<dbReference type="PROSITE" id="PS51257">
    <property type="entry name" value="PROKAR_LIPOPROTEIN"/>
    <property type="match status" value="1"/>
</dbReference>
<keyword evidence="3" id="KW-1185">Reference proteome</keyword>
<name>A0ABR7X2X5_9SPHI</name>
<evidence type="ECO:0000313" key="3">
    <source>
        <dbReference type="Proteomes" id="UP000618754"/>
    </source>
</evidence>